<dbReference type="InterPro" id="IPR010192">
    <property type="entry name" value="MenE"/>
</dbReference>
<dbReference type="PANTHER" id="PTHR43201:SF5">
    <property type="entry name" value="MEDIUM-CHAIN ACYL-COA LIGASE ACSF2, MITOCHONDRIAL"/>
    <property type="match status" value="1"/>
</dbReference>
<dbReference type="GO" id="GO:0006631">
    <property type="term" value="P:fatty acid metabolic process"/>
    <property type="evidence" value="ECO:0007669"/>
    <property type="project" value="TreeGrafter"/>
</dbReference>
<dbReference type="InterPro" id="IPR000873">
    <property type="entry name" value="AMP-dep_synth/lig_dom"/>
</dbReference>
<dbReference type="SUPFAM" id="SSF56801">
    <property type="entry name" value="Acetyl-CoA synthetase-like"/>
    <property type="match status" value="1"/>
</dbReference>
<dbReference type="GO" id="GO:0009234">
    <property type="term" value="P:menaquinone biosynthetic process"/>
    <property type="evidence" value="ECO:0007669"/>
    <property type="project" value="UniProtKB-KW"/>
</dbReference>
<dbReference type="Pfam" id="PF13193">
    <property type="entry name" value="AMP-binding_C"/>
    <property type="match status" value="1"/>
</dbReference>
<dbReference type="FunFam" id="3.30.300.30:FF:000008">
    <property type="entry name" value="2,3-dihydroxybenzoate-AMP ligase"/>
    <property type="match status" value="1"/>
</dbReference>
<evidence type="ECO:0000256" key="6">
    <source>
        <dbReference type="SAM" id="MobiDB-lite"/>
    </source>
</evidence>
<organism evidence="9 10">
    <name type="scientific">Microbacterium faecale</name>
    <dbReference type="NCBI Taxonomy" id="1804630"/>
    <lineage>
        <taxon>Bacteria</taxon>
        <taxon>Bacillati</taxon>
        <taxon>Actinomycetota</taxon>
        <taxon>Actinomycetes</taxon>
        <taxon>Micrococcales</taxon>
        <taxon>Microbacteriaceae</taxon>
        <taxon>Microbacterium</taxon>
    </lineage>
</organism>
<accession>A0A916Y346</accession>
<reference evidence="9" key="2">
    <citation type="submission" date="2020-09" db="EMBL/GenBank/DDBJ databases">
        <authorList>
            <person name="Sun Q."/>
            <person name="Zhou Y."/>
        </authorList>
    </citation>
    <scope>NUCLEOTIDE SEQUENCE</scope>
    <source>
        <strain evidence="9">CGMCC 1.15152</strain>
    </source>
</reference>
<dbReference type="Proteomes" id="UP000633205">
    <property type="component" value="Unassembled WGS sequence"/>
</dbReference>
<dbReference type="InterPro" id="IPR020845">
    <property type="entry name" value="AMP-binding_CS"/>
</dbReference>
<keyword evidence="3" id="KW-0436">Ligase</keyword>
<protein>
    <submittedName>
        <fullName evidence="9">Fatty-acyl-CoA synthase</fullName>
    </submittedName>
</protein>
<dbReference type="AlphaFoldDB" id="A0A916Y346"/>
<evidence type="ECO:0000256" key="4">
    <source>
        <dbReference type="ARBA" id="ARBA00022741"/>
    </source>
</evidence>
<evidence type="ECO:0000256" key="5">
    <source>
        <dbReference type="ARBA" id="ARBA00022840"/>
    </source>
</evidence>
<dbReference type="CDD" id="cd17631">
    <property type="entry name" value="FACL_FadD13-like"/>
    <property type="match status" value="1"/>
</dbReference>
<dbReference type="Gene3D" id="3.40.50.12780">
    <property type="entry name" value="N-terminal domain of ligase-like"/>
    <property type="match status" value="1"/>
</dbReference>
<name>A0A916Y346_9MICO</name>
<evidence type="ECO:0000313" key="10">
    <source>
        <dbReference type="Proteomes" id="UP000633205"/>
    </source>
</evidence>
<keyword evidence="10" id="KW-1185">Reference proteome</keyword>
<dbReference type="NCBIfam" id="NF004837">
    <property type="entry name" value="PRK06187.1"/>
    <property type="match status" value="1"/>
</dbReference>
<evidence type="ECO:0000256" key="1">
    <source>
        <dbReference type="ARBA" id="ARBA00006432"/>
    </source>
</evidence>
<dbReference type="RefSeq" id="WP_188710831.1">
    <property type="nucleotide sequence ID" value="NZ_BMHO01000001.1"/>
</dbReference>
<evidence type="ECO:0000259" key="8">
    <source>
        <dbReference type="Pfam" id="PF13193"/>
    </source>
</evidence>
<dbReference type="InterPro" id="IPR045851">
    <property type="entry name" value="AMP-bd_C_sf"/>
</dbReference>
<dbReference type="GO" id="GO:0005524">
    <property type="term" value="F:ATP binding"/>
    <property type="evidence" value="ECO:0007669"/>
    <property type="project" value="UniProtKB-KW"/>
</dbReference>
<keyword evidence="4" id="KW-0547">Nucleotide-binding</keyword>
<dbReference type="EMBL" id="BMHO01000001">
    <property type="protein sequence ID" value="GGD28797.1"/>
    <property type="molecule type" value="Genomic_DNA"/>
</dbReference>
<reference evidence="9" key="1">
    <citation type="journal article" date="2014" name="Int. J. Syst. Evol. Microbiol.">
        <title>Complete genome sequence of Corynebacterium casei LMG S-19264T (=DSM 44701T), isolated from a smear-ripened cheese.</title>
        <authorList>
            <consortium name="US DOE Joint Genome Institute (JGI-PGF)"/>
            <person name="Walter F."/>
            <person name="Albersmeier A."/>
            <person name="Kalinowski J."/>
            <person name="Ruckert C."/>
        </authorList>
    </citation>
    <scope>NUCLEOTIDE SEQUENCE</scope>
    <source>
        <strain evidence="9">CGMCC 1.15152</strain>
    </source>
</reference>
<evidence type="ECO:0000313" key="9">
    <source>
        <dbReference type="EMBL" id="GGD28797.1"/>
    </source>
</evidence>
<dbReference type="PROSITE" id="PS00455">
    <property type="entry name" value="AMP_BINDING"/>
    <property type="match status" value="1"/>
</dbReference>
<dbReference type="InterPro" id="IPR025110">
    <property type="entry name" value="AMP-bd_C"/>
</dbReference>
<gene>
    <name evidence="9" type="ORF">GCM10010915_06090</name>
</gene>
<dbReference type="GO" id="GO:0008756">
    <property type="term" value="F:o-succinylbenzoate-CoA ligase activity"/>
    <property type="evidence" value="ECO:0007669"/>
    <property type="project" value="InterPro"/>
</dbReference>
<sequence>MFNHGIGAWTSKRRLKQPDKLALVFGERTFTYRQFADAVDQIAEVLHVRDISRGDRVAYLGENSPEFLFTLFACTQIGAVFVPVNTRLAPPEITHVLTDSSARALIHDEEFAERAAPGIEAAGVAHVIPTAGETGETLPKLMTLSRGGRVAETMALEEPAAIIYTSGTTGRPKGAVLSHENLTYVSFNAVIDYGFSDADTGLLISPLFHVAALGMGALPLVLVGGTIVLEKGFDAGRALDLIGRHGITSLSGVPTTYQLLADHEKWSETDLSTLRRLTCGGSAVPTRILDAYEERGLAFSQGYGMTETSPGASYLPPQWTREKQGSVGLPHTFTNIRITNEDGQVVPRGTIGEIEIQGPNVFAGYHGLPDKTAESFRPGGWFRSGDMGYLDDDGFLFIADRLKDMIISGGENIYPAEIENLIADIDGVTGVAVIGVPDERWGEVPWAIVSLREGDALSSEELVTHLDGRIARYKIPRTTRVIDEFPRTASGKIRKADLRARFTGSVRPTREAGTQEPWKTETIRTPKRGRG</sequence>
<evidence type="ECO:0000259" key="7">
    <source>
        <dbReference type="Pfam" id="PF00501"/>
    </source>
</evidence>
<keyword evidence="5" id="KW-0067">ATP-binding</keyword>
<evidence type="ECO:0000256" key="2">
    <source>
        <dbReference type="ARBA" id="ARBA00022428"/>
    </source>
</evidence>
<dbReference type="NCBIfam" id="TIGR01923">
    <property type="entry name" value="menE"/>
    <property type="match status" value="1"/>
</dbReference>
<feature type="region of interest" description="Disordered" evidence="6">
    <location>
        <begin position="504"/>
        <end position="531"/>
    </location>
</feature>
<dbReference type="Pfam" id="PF00501">
    <property type="entry name" value="AMP-binding"/>
    <property type="match status" value="1"/>
</dbReference>
<dbReference type="Gene3D" id="3.30.300.30">
    <property type="match status" value="1"/>
</dbReference>
<dbReference type="InterPro" id="IPR042099">
    <property type="entry name" value="ANL_N_sf"/>
</dbReference>
<feature type="domain" description="AMP-dependent synthetase/ligase" evidence="7">
    <location>
        <begin position="16"/>
        <end position="366"/>
    </location>
</feature>
<dbReference type="GO" id="GO:0031956">
    <property type="term" value="F:medium-chain fatty acid-CoA ligase activity"/>
    <property type="evidence" value="ECO:0007669"/>
    <property type="project" value="TreeGrafter"/>
</dbReference>
<comment type="caution">
    <text evidence="9">The sequence shown here is derived from an EMBL/GenBank/DDBJ whole genome shotgun (WGS) entry which is preliminary data.</text>
</comment>
<keyword evidence="2" id="KW-0474">Menaquinone biosynthesis</keyword>
<proteinExistence type="inferred from homology"/>
<feature type="domain" description="AMP-binding enzyme C-terminal" evidence="8">
    <location>
        <begin position="417"/>
        <end position="492"/>
    </location>
</feature>
<comment type="similarity">
    <text evidence="1">Belongs to the ATP-dependent AMP-binding enzyme family.</text>
</comment>
<dbReference type="PANTHER" id="PTHR43201">
    <property type="entry name" value="ACYL-COA SYNTHETASE"/>
    <property type="match status" value="1"/>
</dbReference>
<evidence type="ECO:0000256" key="3">
    <source>
        <dbReference type="ARBA" id="ARBA00022598"/>
    </source>
</evidence>